<dbReference type="RefSeq" id="WP_255873944.1">
    <property type="nucleotide sequence ID" value="NZ_JACASI010000015.1"/>
</dbReference>
<protein>
    <submittedName>
        <fullName evidence="2">Superinfection immunity protein</fullName>
    </submittedName>
</protein>
<name>A0ABT1NYX2_9GAMM</name>
<dbReference type="Pfam" id="PF14373">
    <property type="entry name" value="Imm_superinfect"/>
    <property type="match status" value="1"/>
</dbReference>
<accession>A0ABT1NYX2</accession>
<keyword evidence="3" id="KW-1185">Reference proteome</keyword>
<proteinExistence type="predicted"/>
<organism evidence="2 3">
    <name type="scientific">Microbulbifer elongatus</name>
    <dbReference type="NCBI Taxonomy" id="86173"/>
    <lineage>
        <taxon>Bacteria</taxon>
        <taxon>Pseudomonadati</taxon>
        <taxon>Pseudomonadota</taxon>
        <taxon>Gammaproteobacteria</taxon>
        <taxon>Cellvibrionales</taxon>
        <taxon>Microbulbiferaceae</taxon>
        <taxon>Microbulbifer</taxon>
    </lineage>
</organism>
<evidence type="ECO:0000313" key="2">
    <source>
        <dbReference type="EMBL" id="MCQ3829088.1"/>
    </source>
</evidence>
<keyword evidence="1" id="KW-0472">Membrane</keyword>
<evidence type="ECO:0000313" key="3">
    <source>
        <dbReference type="Proteomes" id="UP001205566"/>
    </source>
</evidence>
<dbReference type="Proteomes" id="UP001205566">
    <property type="component" value="Unassembled WGS sequence"/>
</dbReference>
<feature type="transmembrane region" description="Helical" evidence="1">
    <location>
        <begin position="25"/>
        <end position="46"/>
    </location>
</feature>
<keyword evidence="1" id="KW-0812">Transmembrane</keyword>
<comment type="caution">
    <text evidence="2">The sequence shown here is derived from an EMBL/GenBank/DDBJ whole genome shotgun (WGS) entry which is preliminary data.</text>
</comment>
<reference evidence="2" key="1">
    <citation type="thesis" date="2020" institute="Technische Universitat Dresden" country="Dresden, Germany">
        <title>The Agarolytic System of Microbulbifer elongatus PORT2, Isolated from Batu Karas, Pangandaran West Java Indonesia.</title>
        <authorList>
            <person name="Anggraeni S.R."/>
        </authorList>
    </citation>
    <scope>NUCLEOTIDE SEQUENCE</scope>
    <source>
        <strain evidence="2">PORT2</strain>
    </source>
</reference>
<sequence>MLSNLEQKFSDFLELLAQMDPLQTVGFVIFFFAIWFLPSLLAIFFNRGHLGKIFLANIPAGLSWIAWVALLAWAATGKMNGKLAAKYGKGASREVATAEG</sequence>
<feature type="transmembrane region" description="Helical" evidence="1">
    <location>
        <begin position="53"/>
        <end position="75"/>
    </location>
</feature>
<dbReference type="EMBL" id="JACASI010000015">
    <property type="protein sequence ID" value="MCQ3829088.1"/>
    <property type="molecule type" value="Genomic_DNA"/>
</dbReference>
<evidence type="ECO:0000256" key="1">
    <source>
        <dbReference type="SAM" id="Phobius"/>
    </source>
</evidence>
<keyword evidence="1" id="KW-1133">Transmembrane helix</keyword>
<dbReference type="InterPro" id="IPR016410">
    <property type="entry name" value="Phage_imm"/>
</dbReference>
<gene>
    <name evidence="2" type="ORF">HXX02_06500</name>
</gene>